<dbReference type="Proteomes" id="UP000299102">
    <property type="component" value="Unassembled WGS sequence"/>
</dbReference>
<accession>A0A4C1VME7</accession>
<sequence>MRLRYDLGCGCALDKEYGVQRTKLCRCEVRHESFAMSSSVVKYGGEKEEPGSAEPAHCIIRRQFRVVLSYSCSGNLIRVLQLYSNQITTTLGSLVQIETVIVNGIKVEIGSGPKLRMRQASKSSAGSGAEAGRVSEIRNESETGIEIAGKTLIGHGGEAAGGKLMDYKIGRRYRRKSI</sequence>
<evidence type="ECO:0000313" key="2">
    <source>
        <dbReference type="Proteomes" id="UP000299102"/>
    </source>
</evidence>
<proteinExistence type="predicted"/>
<organism evidence="1 2">
    <name type="scientific">Eumeta variegata</name>
    <name type="common">Bagworm moth</name>
    <name type="synonym">Eumeta japonica</name>
    <dbReference type="NCBI Taxonomy" id="151549"/>
    <lineage>
        <taxon>Eukaryota</taxon>
        <taxon>Metazoa</taxon>
        <taxon>Ecdysozoa</taxon>
        <taxon>Arthropoda</taxon>
        <taxon>Hexapoda</taxon>
        <taxon>Insecta</taxon>
        <taxon>Pterygota</taxon>
        <taxon>Neoptera</taxon>
        <taxon>Endopterygota</taxon>
        <taxon>Lepidoptera</taxon>
        <taxon>Glossata</taxon>
        <taxon>Ditrysia</taxon>
        <taxon>Tineoidea</taxon>
        <taxon>Psychidae</taxon>
        <taxon>Oiketicinae</taxon>
        <taxon>Eumeta</taxon>
    </lineage>
</organism>
<comment type="caution">
    <text evidence="1">The sequence shown here is derived from an EMBL/GenBank/DDBJ whole genome shotgun (WGS) entry which is preliminary data.</text>
</comment>
<protein>
    <submittedName>
        <fullName evidence="1">Uncharacterized protein</fullName>
    </submittedName>
</protein>
<reference evidence="1 2" key="1">
    <citation type="journal article" date="2019" name="Commun. Biol.">
        <title>The bagworm genome reveals a unique fibroin gene that provides high tensile strength.</title>
        <authorList>
            <person name="Kono N."/>
            <person name="Nakamura H."/>
            <person name="Ohtoshi R."/>
            <person name="Tomita M."/>
            <person name="Numata K."/>
            <person name="Arakawa K."/>
        </authorList>
    </citation>
    <scope>NUCLEOTIDE SEQUENCE [LARGE SCALE GENOMIC DNA]</scope>
</reference>
<gene>
    <name evidence="1" type="ORF">EVAR_29093_1</name>
</gene>
<name>A0A4C1VME7_EUMVA</name>
<dbReference type="AlphaFoldDB" id="A0A4C1VME7"/>
<dbReference type="EMBL" id="BGZK01000372">
    <property type="protein sequence ID" value="GBP39863.1"/>
    <property type="molecule type" value="Genomic_DNA"/>
</dbReference>
<evidence type="ECO:0000313" key="1">
    <source>
        <dbReference type="EMBL" id="GBP39863.1"/>
    </source>
</evidence>
<keyword evidence="2" id="KW-1185">Reference proteome</keyword>